<proteinExistence type="predicted"/>
<dbReference type="Proteomes" id="UP000035368">
    <property type="component" value="Chromosome"/>
</dbReference>
<evidence type="ECO:0000313" key="3">
    <source>
        <dbReference type="Proteomes" id="UP000035368"/>
    </source>
</evidence>
<dbReference type="AlphaFoldDB" id="A0A0G3GX93"/>
<organism evidence="2 3">
    <name type="scientific">Corynebacterium epidermidicanis</name>
    <dbReference type="NCBI Taxonomy" id="1050174"/>
    <lineage>
        <taxon>Bacteria</taxon>
        <taxon>Bacillati</taxon>
        <taxon>Actinomycetota</taxon>
        <taxon>Actinomycetes</taxon>
        <taxon>Mycobacteriales</taxon>
        <taxon>Corynebacteriaceae</taxon>
        <taxon>Corynebacterium</taxon>
    </lineage>
</organism>
<dbReference type="PATRIC" id="fig|1050174.4.peg.2316"/>
<name>A0A0G3GX93_9CORY</name>
<accession>A0A0G3GX93</accession>
<reference evidence="2 3" key="1">
    <citation type="submission" date="2015-05" db="EMBL/GenBank/DDBJ databases">
        <title>Complete genome sequence of Corynebacterium epidermidicanis DSM 45586, isolated from the skin of a dog suffering from pruritus.</title>
        <authorList>
            <person name="Ruckert C."/>
            <person name="Albersmeier A."/>
            <person name="Winkler A."/>
            <person name="Tauch A."/>
        </authorList>
    </citation>
    <scope>NUCLEOTIDE SEQUENCE [LARGE SCALE GENOMIC DNA]</scope>
    <source>
        <strain evidence="2 3">DSM 45586</strain>
    </source>
</reference>
<dbReference type="Pfam" id="PF11021">
    <property type="entry name" value="DUF2613"/>
    <property type="match status" value="1"/>
</dbReference>
<keyword evidence="3" id="KW-1185">Reference proteome</keyword>
<dbReference type="KEGG" id="cei:CEPID_11475"/>
<keyword evidence="1" id="KW-1133">Transmembrane helix</keyword>
<dbReference type="EMBL" id="CP011541">
    <property type="protein sequence ID" value="AKK04123.1"/>
    <property type="molecule type" value="Genomic_DNA"/>
</dbReference>
<sequence length="65" mass="6351">MAFESDSLTRRTIGPALASAVVGIAVGVAAVVGVAAISNQDTLPAGHAADQDAALLGGAEYGTRQ</sequence>
<dbReference type="STRING" id="1050174.CEPID_11475"/>
<evidence type="ECO:0000313" key="2">
    <source>
        <dbReference type="EMBL" id="AKK04123.1"/>
    </source>
</evidence>
<feature type="transmembrane region" description="Helical" evidence="1">
    <location>
        <begin position="12"/>
        <end position="37"/>
    </location>
</feature>
<protein>
    <submittedName>
        <fullName evidence="2">Putative DUF2613 family protein</fullName>
    </submittedName>
</protein>
<dbReference type="InterPro" id="IPR022566">
    <property type="entry name" value="DUF2613"/>
</dbReference>
<evidence type="ECO:0000256" key="1">
    <source>
        <dbReference type="SAM" id="Phobius"/>
    </source>
</evidence>
<gene>
    <name evidence="2" type="ORF">CEPID_11475</name>
</gene>
<keyword evidence="1" id="KW-0472">Membrane</keyword>
<dbReference type="RefSeq" id="WP_047241015.1">
    <property type="nucleotide sequence ID" value="NZ_CP011541.1"/>
</dbReference>
<keyword evidence="1" id="KW-0812">Transmembrane</keyword>